<dbReference type="GO" id="GO:0033744">
    <property type="term" value="F:L-methionine:thioredoxin-disulfide S-oxidoreductase activity"/>
    <property type="evidence" value="ECO:0007669"/>
    <property type="project" value="RHEA"/>
</dbReference>
<dbReference type="STRING" id="1006576.DTL3_1743"/>
<evidence type="ECO:0000256" key="4">
    <source>
        <dbReference type="HAMAP-Rule" id="MF_01401"/>
    </source>
</evidence>
<dbReference type="GO" id="GO:0008113">
    <property type="term" value="F:peptide-methionine (S)-S-oxide reductase activity"/>
    <property type="evidence" value="ECO:0007669"/>
    <property type="project" value="UniProtKB-UniRule"/>
</dbReference>
<dbReference type="EMBL" id="LN824141">
    <property type="protein sequence ID" value="CEP79028.1"/>
    <property type="molecule type" value="Genomic_DNA"/>
</dbReference>
<feature type="active site" evidence="4">
    <location>
        <position position="33"/>
    </location>
</feature>
<organism evidence="6 7">
    <name type="scientific">Defluviitoga tunisiensis</name>
    <dbReference type="NCBI Taxonomy" id="1006576"/>
    <lineage>
        <taxon>Bacteria</taxon>
        <taxon>Thermotogati</taxon>
        <taxon>Thermotogota</taxon>
        <taxon>Thermotogae</taxon>
        <taxon>Petrotogales</taxon>
        <taxon>Petrotogaceae</taxon>
        <taxon>Defluviitoga</taxon>
    </lineage>
</organism>
<dbReference type="RefSeq" id="WP_084217269.1">
    <property type="nucleotide sequence ID" value="NZ_LN824141.1"/>
</dbReference>
<feature type="domain" description="Peptide methionine sulphoxide reductase MsrA" evidence="5">
    <location>
        <begin position="26"/>
        <end position="176"/>
    </location>
</feature>
<dbReference type="SUPFAM" id="SSF55068">
    <property type="entry name" value="Peptide methionine sulfoxide reductase"/>
    <property type="match status" value="1"/>
</dbReference>
<evidence type="ECO:0000256" key="2">
    <source>
        <dbReference type="ARBA" id="ARBA00047806"/>
    </source>
</evidence>
<dbReference type="AlphaFoldDB" id="A0A0C7P0F0"/>
<comment type="similarity">
    <text evidence="4">Belongs to the MsrA Met sulfoxide reductase family.</text>
</comment>
<dbReference type="InterPro" id="IPR036509">
    <property type="entry name" value="Met_Sox_Rdtase_MsrA_sf"/>
</dbReference>
<dbReference type="HAMAP" id="MF_01401">
    <property type="entry name" value="MsrA"/>
    <property type="match status" value="1"/>
</dbReference>
<dbReference type="Gene3D" id="3.30.1060.10">
    <property type="entry name" value="Peptide methionine sulphoxide reductase MsrA"/>
    <property type="match status" value="1"/>
</dbReference>
<dbReference type="Proteomes" id="UP000032809">
    <property type="component" value="Chromosome I"/>
</dbReference>
<accession>A0A0C7P0F0</accession>
<comment type="catalytic activity">
    <reaction evidence="3 4">
        <text>[thioredoxin]-disulfide + L-methionine + H2O = L-methionine (S)-S-oxide + [thioredoxin]-dithiol</text>
        <dbReference type="Rhea" id="RHEA:19993"/>
        <dbReference type="Rhea" id="RHEA-COMP:10698"/>
        <dbReference type="Rhea" id="RHEA-COMP:10700"/>
        <dbReference type="ChEBI" id="CHEBI:15377"/>
        <dbReference type="ChEBI" id="CHEBI:29950"/>
        <dbReference type="ChEBI" id="CHEBI:50058"/>
        <dbReference type="ChEBI" id="CHEBI:57844"/>
        <dbReference type="ChEBI" id="CHEBI:58772"/>
        <dbReference type="EC" id="1.8.4.11"/>
    </reaction>
</comment>
<comment type="function">
    <text evidence="4">Has an important function as a repair enzyme for proteins that have been inactivated by oxidation. Catalyzes the reversible oxidation-reduction of methionine sulfoxide in proteins to methionine.</text>
</comment>
<dbReference type="PATRIC" id="fig|1006576.9.peg.1738"/>
<name>A0A0C7P0F0_DEFTU</name>
<evidence type="ECO:0000256" key="1">
    <source>
        <dbReference type="ARBA" id="ARBA00023002"/>
    </source>
</evidence>
<dbReference type="KEGG" id="dtn:DTL3_1743"/>
<comment type="catalytic activity">
    <reaction evidence="2 4">
        <text>L-methionyl-[protein] + [thioredoxin]-disulfide + H2O = L-methionyl-(S)-S-oxide-[protein] + [thioredoxin]-dithiol</text>
        <dbReference type="Rhea" id="RHEA:14217"/>
        <dbReference type="Rhea" id="RHEA-COMP:10698"/>
        <dbReference type="Rhea" id="RHEA-COMP:10700"/>
        <dbReference type="Rhea" id="RHEA-COMP:12313"/>
        <dbReference type="Rhea" id="RHEA-COMP:12315"/>
        <dbReference type="ChEBI" id="CHEBI:15377"/>
        <dbReference type="ChEBI" id="CHEBI:16044"/>
        <dbReference type="ChEBI" id="CHEBI:29950"/>
        <dbReference type="ChEBI" id="CHEBI:44120"/>
        <dbReference type="ChEBI" id="CHEBI:50058"/>
        <dbReference type="EC" id="1.8.4.11"/>
    </reaction>
</comment>
<gene>
    <name evidence="4 6" type="primary">msrA</name>
    <name evidence="6" type="ORF">DTL3_1743</name>
</gene>
<dbReference type="PANTHER" id="PTHR43774">
    <property type="entry name" value="PEPTIDE METHIONINE SULFOXIDE REDUCTASE"/>
    <property type="match status" value="1"/>
</dbReference>
<sequence>MDEQLNKLAQAKTGEFDSTASLSKQEAIFAAGCFWGVEYMFRKVVGVIDVICGYTGGFVENPTYQQVCTGKTGHAESVLVIYDPNIVGYEELVRYFFEIHDPTQIGGQGPDIGDQYRSEIFYLNEEQKSIAEKIIKELIEKGINVVTKVTKASKFYKAENYHQSYYDKTKKEPYCHFRRNVFNKDYIKVII</sequence>
<dbReference type="EC" id="1.8.4.11" evidence="4"/>
<evidence type="ECO:0000259" key="5">
    <source>
        <dbReference type="Pfam" id="PF01625"/>
    </source>
</evidence>
<dbReference type="InterPro" id="IPR002569">
    <property type="entry name" value="Met_Sox_Rdtase_MsrA_dom"/>
</dbReference>
<protein>
    <recommendedName>
        <fullName evidence="4">Peptide methionine sulfoxide reductase MsrA</fullName>
        <shortName evidence="4">Protein-methionine-S-oxide reductase</shortName>
        <ecNumber evidence="4">1.8.4.11</ecNumber>
    </recommendedName>
    <alternativeName>
        <fullName evidence="4">Peptide-methionine (S)-S-oxide reductase</fullName>
        <shortName evidence="4">Peptide Met(O) reductase</shortName>
    </alternativeName>
</protein>
<dbReference type="HOGENOM" id="CLU_031040_10_0_0"/>
<evidence type="ECO:0000256" key="3">
    <source>
        <dbReference type="ARBA" id="ARBA00048782"/>
    </source>
</evidence>
<dbReference type="OrthoDB" id="4174719at2"/>
<evidence type="ECO:0000313" key="6">
    <source>
        <dbReference type="EMBL" id="CEP79028.1"/>
    </source>
</evidence>
<dbReference type="NCBIfam" id="TIGR00401">
    <property type="entry name" value="msrA"/>
    <property type="match status" value="1"/>
</dbReference>
<dbReference type="Pfam" id="PF01625">
    <property type="entry name" value="PMSR"/>
    <property type="match status" value="1"/>
</dbReference>
<keyword evidence="7" id="KW-1185">Reference proteome</keyword>
<dbReference type="PANTHER" id="PTHR43774:SF1">
    <property type="entry name" value="PEPTIDE METHIONINE SULFOXIDE REDUCTASE MSRA 2"/>
    <property type="match status" value="1"/>
</dbReference>
<reference evidence="7" key="1">
    <citation type="submission" date="2014-11" db="EMBL/GenBank/DDBJ databases">
        <authorList>
            <person name="Wibberg D."/>
        </authorList>
    </citation>
    <scope>NUCLEOTIDE SEQUENCE [LARGE SCALE GENOMIC DNA]</scope>
    <source>
        <strain evidence="7">L3</strain>
    </source>
</reference>
<keyword evidence="1 4" id="KW-0560">Oxidoreductase</keyword>
<proteinExistence type="inferred from homology"/>
<evidence type="ECO:0000313" key="7">
    <source>
        <dbReference type="Proteomes" id="UP000032809"/>
    </source>
</evidence>